<gene>
    <name evidence="2" type="ORF">SEPCBS57363_000222</name>
</gene>
<dbReference type="Proteomes" id="UP001642501">
    <property type="component" value="Unassembled WGS sequence"/>
</dbReference>
<protein>
    <recommendedName>
        <fullName evidence="1">Aminoglycoside phosphotransferase domain-containing protein</fullName>
    </recommendedName>
</protein>
<evidence type="ECO:0000259" key="1">
    <source>
        <dbReference type="Pfam" id="PF01636"/>
    </source>
</evidence>
<dbReference type="PANTHER" id="PTHR21310">
    <property type="entry name" value="AMINOGLYCOSIDE PHOSPHOTRANSFERASE-RELATED-RELATED"/>
    <property type="match status" value="1"/>
</dbReference>
<proteinExistence type="predicted"/>
<dbReference type="Pfam" id="PF01636">
    <property type="entry name" value="APH"/>
    <property type="match status" value="1"/>
</dbReference>
<dbReference type="InterPro" id="IPR002575">
    <property type="entry name" value="Aminoglycoside_PTrfase"/>
</dbReference>
<evidence type="ECO:0000313" key="2">
    <source>
        <dbReference type="EMBL" id="CAK7262787.1"/>
    </source>
</evidence>
<dbReference type="InterPro" id="IPR011009">
    <property type="entry name" value="Kinase-like_dom_sf"/>
</dbReference>
<reference evidence="2 3" key="1">
    <citation type="submission" date="2024-01" db="EMBL/GenBank/DDBJ databases">
        <authorList>
            <person name="Allen C."/>
            <person name="Tagirdzhanova G."/>
        </authorList>
    </citation>
    <scope>NUCLEOTIDE SEQUENCE [LARGE SCALE GENOMIC DNA]</scope>
    <source>
        <strain evidence="2 3">CBS 573.63</strain>
    </source>
</reference>
<dbReference type="SUPFAM" id="SSF56112">
    <property type="entry name" value="Protein kinase-like (PK-like)"/>
    <property type="match status" value="1"/>
</dbReference>
<dbReference type="InterPro" id="IPR051678">
    <property type="entry name" value="AGP_Transferase"/>
</dbReference>
<dbReference type="PANTHER" id="PTHR21310:SF15">
    <property type="entry name" value="AMINOGLYCOSIDE PHOSPHOTRANSFERASE DOMAIN-CONTAINING PROTEIN"/>
    <property type="match status" value="1"/>
</dbReference>
<name>A0ABP0D6Q2_9PEZI</name>
<accession>A0ABP0D6Q2</accession>
<keyword evidence="3" id="KW-1185">Reference proteome</keyword>
<comment type="caution">
    <text evidence="2">The sequence shown here is derived from an EMBL/GenBank/DDBJ whole genome shotgun (WGS) entry which is preliminary data.</text>
</comment>
<dbReference type="EMBL" id="CAWUOM010000002">
    <property type="protein sequence ID" value="CAK7262787.1"/>
    <property type="molecule type" value="Genomic_DNA"/>
</dbReference>
<feature type="domain" description="Aminoglycoside phosphotransferase" evidence="1">
    <location>
        <begin position="78"/>
        <end position="185"/>
    </location>
</feature>
<evidence type="ECO:0000313" key="3">
    <source>
        <dbReference type="Proteomes" id="UP001642501"/>
    </source>
</evidence>
<dbReference type="Gene3D" id="3.30.200.20">
    <property type="entry name" value="Phosphorylase Kinase, domain 1"/>
    <property type="match status" value="1"/>
</dbReference>
<sequence>MSPSDLIGSVPLNWKEQDIGAGASMSKTMQQTDWLALCRLASSLRADVPCAPLDYATNGANNMVRILRFEDGVLWVARVALRRSPKDTAKLRREIDTMLWIRQQSSLLVPEIFAYEVDENNAVGAPFILMPFVPGNSAVDACGGWDTHHGDIPVAHRPRFYRSLAACHVQMASLRLPKIGTVRKTPDGKFEAGPIPGIGGPFDAATDFFTA</sequence>
<organism evidence="2 3">
    <name type="scientific">Sporothrix epigloea</name>
    <dbReference type="NCBI Taxonomy" id="1892477"/>
    <lineage>
        <taxon>Eukaryota</taxon>
        <taxon>Fungi</taxon>
        <taxon>Dikarya</taxon>
        <taxon>Ascomycota</taxon>
        <taxon>Pezizomycotina</taxon>
        <taxon>Sordariomycetes</taxon>
        <taxon>Sordariomycetidae</taxon>
        <taxon>Ophiostomatales</taxon>
        <taxon>Ophiostomataceae</taxon>
        <taxon>Sporothrix</taxon>
    </lineage>
</organism>